<accession>A0A7C9PJB4</accession>
<evidence type="ECO:0000313" key="1">
    <source>
        <dbReference type="EMBL" id="NDY93109.1"/>
    </source>
</evidence>
<organism evidence="1 2">
    <name type="scientific">Ideonella livida</name>
    <dbReference type="NCBI Taxonomy" id="2707176"/>
    <lineage>
        <taxon>Bacteria</taxon>
        <taxon>Pseudomonadati</taxon>
        <taxon>Pseudomonadota</taxon>
        <taxon>Betaproteobacteria</taxon>
        <taxon>Burkholderiales</taxon>
        <taxon>Sphaerotilaceae</taxon>
        <taxon>Ideonella</taxon>
    </lineage>
</organism>
<dbReference type="Proteomes" id="UP000484255">
    <property type="component" value="Unassembled WGS sequence"/>
</dbReference>
<gene>
    <name evidence="1" type="ORF">G3A44_18105</name>
</gene>
<comment type="caution">
    <text evidence="1">The sequence shown here is derived from an EMBL/GenBank/DDBJ whole genome shotgun (WGS) entry which is preliminary data.</text>
</comment>
<protein>
    <submittedName>
        <fullName evidence="1">Uncharacterized protein</fullName>
    </submittedName>
</protein>
<evidence type="ECO:0000313" key="2">
    <source>
        <dbReference type="Proteomes" id="UP000484255"/>
    </source>
</evidence>
<name>A0A7C9PJB4_9BURK</name>
<reference evidence="1 2" key="1">
    <citation type="submission" date="2020-02" db="EMBL/GenBank/DDBJ databases">
        <title>Ideonella bacterium strain TBM-1.</title>
        <authorList>
            <person name="Chen W.-M."/>
        </authorList>
    </citation>
    <scope>NUCLEOTIDE SEQUENCE [LARGE SCALE GENOMIC DNA]</scope>
    <source>
        <strain evidence="1 2">TBM-1</strain>
    </source>
</reference>
<proteinExistence type="predicted"/>
<dbReference type="AlphaFoldDB" id="A0A7C9PJB4"/>
<sequence length="177" mass="17782">MGVAAAGGRGRSGAVVGLAAALGLALGVVLGAGALRLQPAWGGLERLHDGVPASYIGVLSDAQGRAALLVSSRRQGRQVSLKLLQPLPAGQVARLWALPEGGGAPFVVGELPTGPLQVQPVGAPALRVQLTLDGPAEARFAQVTRLAVVVSPPGVAAADAPPVEAARVWQGHCAKLW</sequence>
<dbReference type="EMBL" id="JAAGOH010000027">
    <property type="protein sequence ID" value="NDY93109.1"/>
    <property type="molecule type" value="Genomic_DNA"/>
</dbReference>
<keyword evidence="2" id="KW-1185">Reference proteome</keyword>